<dbReference type="InterPro" id="IPR003423">
    <property type="entry name" value="OMP_efflux"/>
</dbReference>
<dbReference type="Pfam" id="PF02321">
    <property type="entry name" value="OEP"/>
    <property type="match status" value="2"/>
</dbReference>
<reference evidence="4" key="2">
    <citation type="journal article" date="2016" name="Genome Announc.">
        <title>Draft Genome Sequences of Two Novel Amoeba-Resistant Intranuclear Bacteria, 'Candidatus Berkiella cookevillensis' and 'Candidatus Berkiella aquae'.</title>
        <authorList>
            <person name="Mehari Y.T."/>
            <person name="Arivett B.A."/>
            <person name="Farone A.L."/>
            <person name="Gunderson J.H."/>
            <person name="Farone M.B."/>
        </authorList>
    </citation>
    <scope>NUCLEOTIDE SEQUENCE</scope>
    <source>
        <strain evidence="4">CC99</strain>
    </source>
</reference>
<evidence type="ECO:0000313" key="3">
    <source>
        <dbReference type="EMBL" id="KRG19361.1"/>
    </source>
</evidence>
<comment type="subcellular location">
    <subcellularLocation>
        <location evidence="2">Cell outer membrane</location>
        <topology evidence="2">Lipid-anchor</topology>
    </subcellularLocation>
</comment>
<protein>
    <submittedName>
        <fullName evidence="4">Efflux transporter outer membrane subunit</fullName>
    </submittedName>
    <submittedName>
        <fullName evidence="3">Toluene efflux pump outer membrane protein TtgI</fullName>
    </submittedName>
</protein>
<dbReference type="STRING" id="437022.CC99x_00890"/>
<dbReference type="OrthoDB" id="9770517at2"/>
<gene>
    <name evidence="3" type="primary">ttgI_1</name>
    <name evidence="4" type="ORF">CC99x_008680</name>
    <name evidence="3" type="ORF">CC99x_00890</name>
</gene>
<proteinExistence type="inferred from homology"/>
<dbReference type="EMBL" id="LKHV02000001">
    <property type="protein sequence ID" value="MCS5708975.1"/>
    <property type="molecule type" value="Genomic_DNA"/>
</dbReference>
<evidence type="ECO:0000313" key="4">
    <source>
        <dbReference type="EMBL" id="MCS5708975.1"/>
    </source>
</evidence>
<dbReference type="Proteomes" id="UP000051494">
    <property type="component" value="Unassembled WGS sequence"/>
</dbReference>
<sequence>MKQSICLMSLLLLCGCTFIPNYQRPQMDVPGEWNNQAIKNSYDIARDWWMSFDSAELNQLMNEALSHNHDVLAGIQRVKQARANLKIARADLFPNIDASADASRVHSHPAKASAMDSTNLQAGLSIAYELDLFGANRSNVAAVRSSLHASQYDEDALALVVMSDVAQSYFLLLNLQERLAIANINLNNAKEVLRIISARVREGSESELELAQQSVLVANNEAARALLIEQLQNSQNALAVLLGKTPQALNIKEYSLATLAVPIICPRQPSELLERRPDIKAAEASLVAANANIGVARAAFFPSISLGLANNISAAGFHEPVTKTLSLTSSLAMPLFQGGRIKGGVELATARQRELIEIYRKTVLTAFQEVEDALVAVKIAQDRENILEVAVQQARKAYQLSKRKYDLGAINFQTLLDTQNAQLSAEDSFTQAKLSRLTSAVTLFKALGGGW</sequence>
<dbReference type="RefSeq" id="WP_141651878.1">
    <property type="nucleotide sequence ID" value="NZ_LKHV02000001.1"/>
</dbReference>
<dbReference type="InterPro" id="IPR010131">
    <property type="entry name" value="MdtP/NodT-like"/>
</dbReference>
<dbReference type="EMBL" id="LKHV01000003">
    <property type="protein sequence ID" value="KRG19361.1"/>
    <property type="molecule type" value="Genomic_DNA"/>
</dbReference>
<keyword evidence="2" id="KW-0449">Lipoprotein</keyword>
<reference evidence="3" key="1">
    <citation type="submission" date="2015-09" db="EMBL/GenBank/DDBJ databases">
        <title>Draft Genome Sequences of Two Novel Amoeba-resistant Intranuclear Bacteria, Candidatus Berkiella cookevillensis and Candidatus Berkiella aquae.</title>
        <authorList>
            <person name="Mehari Y.T."/>
            <person name="Arivett B.A."/>
            <person name="Farone A.L."/>
            <person name="Gunderson J.H."/>
            <person name="Farone M.B."/>
        </authorList>
    </citation>
    <scope>NUCLEOTIDE SEQUENCE [LARGE SCALE GENOMIC DNA]</scope>
    <source>
        <strain evidence="3">CC99</strain>
    </source>
</reference>
<keyword evidence="5" id="KW-1185">Reference proteome</keyword>
<evidence type="ECO:0000256" key="1">
    <source>
        <dbReference type="ARBA" id="ARBA00007613"/>
    </source>
</evidence>
<dbReference type="PANTHER" id="PTHR30203">
    <property type="entry name" value="OUTER MEMBRANE CATION EFFLUX PROTEIN"/>
    <property type="match status" value="1"/>
</dbReference>
<organism evidence="3">
    <name type="scientific">Candidatus Berkiella cookevillensis</name>
    <dbReference type="NCBI Taxonomy" id="437022"/>
    <lineage>
        <taxon>Bacteria</taxon>
        <taxon>Pseudomonadati</taxon>
        <taxon>Pseudomonadota</taxon>
        <taxon>Gammaproteobacteria</taxon>
        <taxon>Candidatus Berkiellales</taxon>
        <taxon>Candidatus Berkiellaceae</taxon>
        <taxon>Candidatus Berkiella</taxon>
    </lineage>
</organism>
<dbReference type="Gene3D" id="2.20.200.10">
    <property type="entry name" value="Outer membrane efflux proteins (OEP)"/>
    <property type="match status" value="1"/>
</dbReference>
<accession>A0A0Q9YS80</accession>
<keyword evidence="2" id="KW-1134">Transmembrane beta strand</keyword>
<dbReference type="SUPFAM" id="SSF56954">
    <property type="entry name" value="Outer membrane efflux proteins (OEP)"/>
    <property type="match status" value="1"/>
</dbReference>
<keyword evidence="2" id="KW-0812">Transmembrane</keyword>
<reference evidence="4" key="3">
    <citation type="submission" date="2021-06" db="EMBL/GenBank/DDBJ databases">
        <title>Genomic Description and Analysis of Intracellular Bacteria, Candidatus Berkiella cookevillensis and Candidatus Berkiella aquae.</title>
        <authorList>
            <person name="Kidane D.T."/>
            <person name="Mehari Y.T."/>
            <person name="Rice F.C."/>
            <person name="Arivett B.A."/>
            <person name="Farone A.L."/>
            <person name="Berk S.G."/>
            <person name="Farone M.B."/>
        </authorList>
    </citation>
    <scope>NUCLEOTIDE SEQUENCE</scope>
    <source>
        <strain evidence="4">CC99</strain>
    </source>
</reference>
<dbReference type="PANTHER" id="PTHR30203:SF33">
    <property type="entry name" value="BLR4455 PROTEIN"/>
    <property type="match status" value="1"/>
</dbReference>
<dbReference type="PROSITE" id="PS51257">
    <property type="entry name" value="PROKAR_LIPOPROTEIN"/>
    <property type="match status" value="1"/>
</dbReference>
<comment type="similarity">
    <text evidence="1 2">Belongs to the outer membrane factor (OMF) (TC 1.B.17) family.</text>
</comment>
<name>A0A0Q9YS80_9GAMM</name>
<dbReference type="NCBIfam" id="TIGR01845">
    <property type="entry name" value="outer_NodT"/>
    <property type="match status" value="1"/>
</dbReference>
<dbReference type="Gene3D" id="1.20.1600.10">
    <property type="entry name" value="Outer membrane efflux proteins (OEP)"/>
    <property type="match status" value="1"/>
</dbReference>
<evidence type="ECO:0000313" key="5">
    <source>
        <dbReference type="Proteomes" id="UP000051494"/>
    </source>
</evidence>
<keyword evidence="2" id="KW-0564">Palmitate</keyword>
<dbReference type="GO" id="GO:0015562">
    <property type="term" value="F:efflux transmembrane transporter activity"/>
    <property type="evidence" value="ECO:0007669"/>
    <property type="project" value="InterPro"/>
</dbReference>
<comment type="caution">
    <text evidence="3">The sequence shown here is derived from an EMBL/GenBank/DDBJ whole genome shotgun (WGS) entry which is preliminary data.</text>
</comment>
<dbReference type="GO" id="GO:0009279">
    <property type="term" value="C:cell outer membrane"/>
    <property type="evidence" value="ECO:0007669"/>
    <property type="project" value="UniProtKB-SubCell"/>
</dbReference>
<keyword evidence="2" id="KW-0472">Membrane</keyword>
<dbReference type="AlphaFoldDB" id="A0A0Q9YS80"/>
<evidence type="ECO:0000256" key="2">
    <source>
        <dbReference type="RuleBase" id="RU362097"/>
    </source>
</evidence>